<dbReference type="InterPro" id="IPR014709">
    <property type="entry name" value="Glutathione_synthase_C_euk"/>
</dbReference>
<dbReference type="AlphaFoldDB" id="A0ABC8TPG2"/>
<dbReference type="PANTHER" id="PTHR11130">
    <property type="entry name" value="GLUTATHIONE SYNTHETASE"/>
    <property type="match status" value="1"/>
</dbReference>
<comment type="caution">
    <text evidence="1">The sequence shown here is derived from an EMBL/GenBank/DDBJ whole genome shotgun (WGS) entry which is preliminary data.</text>
</comment>
<accession>A0ABC8TPG2</accession>
<gene>
    <name evidence="1" type="ORF">ILEXP_LOCUS40909</name>
</gene>
<reference evidence="1 2" key="1">
    <citation type="submission" date="2024-02" db="EMBL/GenBank/DDBJ databases">
        <authorList>
            <person name="Vignale AGUSTIN F."/>
            <person name="Sosa J E."/>
            <person name="Modenutti C."/>
        </authorList>
    </citation>
    <scope>NUCLEOTIDE SEQUENCE [LARGE SCALE GENOMIC DNA]</scope>
</reference>
<proteinExistence type="predicted"/>
<evidence type="ECO:0000313" key="2">
    <source>
        <dbReference type="Proteomes" id="UP001642360"/>
    </source>
</evidence>
<name>A0ABC8TPG2_9AQUA</name>
<evidence type="ECO:0000313" key="1">
    <source>
        <dbReference type="EMBL" id="CAK9171352.1"/>
    </source>
</evidence>
<dbReference type="SUPFAM" id="SSF56059">
    <property type="entry name" value="Glutathione synthetase ATP-binding domain-like"/>
    <property type="match status" value="1"/>
</dbReference>
<dbReference type="Pfam" id="PF03917">
    <property type="entry name" value="GSH_synth_ATP"/>
    <property type="match status" value="1"/>
</dbReference>
<dbReference type="EMBL" id="CAUOFW020005724">
    <property type="protein sequence ID" value="CAK9171352.1"/>
    <property type="molecule type" value="Genomic_DNA"/>
</dbReference>
<keyword evidence="2" id="KW-1185">Reference proteome</keyword>
<sequence>MLLVAFDIKWNNIYGDDVRETLLRLQKEGTDANAAYILMQRIFPNIYPAILTRNGICHKDHAISELGIYGAYLR</sequence>
<dbReference type="PANTHER" id="PTHR11130:SF0">
    <property type="entry name" value="GLUTATHIONE SYNTHETASE"/>
    <property type="match status" value="1"/>
</dbReference>
<protein>
    <submittedName>
        <fullName evidence="1">Uncharacterized protein</fullName>
    </submittedName>
</protein>
<dbReference type="Gene3D" id="3.30.1490.50">
    <property type="match status" value="1"/>
</dbReference>
<dbReference type="Proteomes" id="UP001642360">
    <property type="component" value="Unassembled WGS sequence"/>
</dbReference>
<organism evidence="1 2">
    <name type="scientific">Ilex paraguariensis</name>
    <name type="common">yerba mate</name>
    <dbReference type="NCBI Taxonomy" id="185542"/>
    <lineage>
        <taxon>Eukaryota</taxon>
        <taxon>Viridiplantae</taxon>
        <taxon>Streptophyta</taxon>
        <taxon>Embryophyta</taxon>
        <taxon>Tracheophyta</taxon>
        <taxon>Spermatophyta</taxon>
        <taxon>Magnoliopsida</taxon>
        <taxon>eudicotyledons</taxon>
        <taxon>Gunneridae</taxon>
        <taxon>Pentapetalae</taxon>
        <taxon>asterids</taxon>
        <taxon>campanulids</taxon>
        <taxon>Aquifoliales</taxon>
        <taxon>Aquifoliaceae</taxon>
        <taxon>Ilex</taxon>
    </lineage>
</organism>
<dbReference type="InterPro" id="IPR005615">
    <property type="entry name" value="Glutathione_synthase"/>
</dbReference>